<name>A0A0P8YIU3_DROAN</name>
<evidence type="ECO:0000256" key="1">
    <source>
        <dbReference type="SAM" id="Phobius"/>
    </source>
</evidence>
<proteinExistence type="predicted"/>
<dbReference type="Proteomes" id="UP000007801">
    <property type="component" value="Unassembled WGS sequence"/>
</dbReference>
<dbReference type="GeneID" id="26513855"/>
<reference evidence="3" key="2">
    <citation type="journal article" date="2008" name="Bioinformatics">
        <title>Assembly reconciliation.</title>
        <authorList>
            <person name="Zimin A.V."/>
            <person name="Smith D.R."/>
            <person name="Sutton G."/>
            <person name="Yorke J.A."/>
        </authorList>
    </citation>
    <scope>NUCLEOTIDE SEQUENCE</scope>
    <source>
        <strain evidence="3">TSC#14024-0371.13</strain>
    </source>
</reference>
<evidence type="ECO:0000313" key="2">
    <source>
        <dbReference type="EMBL" id="KPU78908.1"/>
    </source>
</evidence>
<accession>A0A0P8YIU3</accession>
<keyword evidence="1" id="KW-1133">Transmembrane helix</keyword>
<dbReference type="KEGG" id="dan:26513855"/>
<dbReference type="OrthoDB" id="7858831at2759"/>
<dbReference type="PROSITE" id="PS51257">
    <property type="entry name" value="PROKAR_LIPOPROTEIN"/>
    <property type="match status" value="1"/>
</dbReference>
<keyword evidence="1" id="KW-0472">Membrane</keyword>
<dbReference type="EMBL" id="CH902618">
    <property type="protein sequence ID" value="KPU78908.1"/>
    <property type="molecule type" value="Genomic_DNA"/>
</dbReference>
<reference evidence="3" key="3">
    <citation type="submission" date="2015-10" db="EMBL/GenBank/DDBJ databases">
        <authorList>
            <consortium name="FlyBase"/>
        </authorList>
    </citation>
    <scope>NUCLEOTIDE SEQUENCE</scope>
    <source>
        <strain evidence="3">TSC#14024-0371.13</strain>
    </source>
</reference>
<feature type="transmembrane region" description="Helical" evidence="1">
    <location>
        <begin position="12"/>
        <end position="35"/>
    </location>
</feature>
<evidence type="ECO:0000313" key="4">
    <source>
        <dbReference type="Proteomes" id="UP000007801"/>
    </source>
</evidence>
<keyword evidence="4" id="KW-1185">Reference proteome</keyword>
<reference evidence="3 4" key="1">
    <citation type="journal article" date="2007" name="Nature">
        <title>Evolution of genes and genomes on the Drosophila phylogeny.</title>
        <authorList>
            <consortium name="Drosophila 12 Genomes Consortium"/>
            <person name="Clark A.G."/>
            <person name="Eisen M.B."/>
            <person name="Smith D.R."/>
            <person name="Bergman C.M."/>
            <person name="Oliver B."/>
            <person name="Markow T.A."/>
            <person name="Kaufman T.C."/>
            <person name="Kellis M."/>
            <person name="Gelbart W."/>
            <person name="Iyer V.N."/>
            <person name="Pollard D.A."/>
            <person name="Sackton T.B."/>
            <person name="Larracuente A.M."/>
            <person name="Singh N.D."/>
            <person name="Abad J.P."/>
            <person name="Abt D.N."/>
            <person name="Adryan B."/>
            <person name="Aguade M."/>
            <person name="Akashi H."/>
            <person name="Anderson W.W."/>
            <person name="Aquadro C.F."/>
            <person name="Ardell D.H."/>
            <person name="Arguello R."/>
            <person name="Artieri C.G."/>
            <person name="Barbash D.A."/>
            <person name="Barker D."/>
            <person name="Barsanti P."/>
            <person name="Batterham P."/>
            <person name="Batzoglou S."/>
            <person name="Begun D."/>
            <person name="Bhutkar A."/>
            <person name="Blanco E."/>
            <person name="Bosak S.A."/>
            <person name="Bradley R.K."/>
            <person name="Brand A.D."/>
            <person name="Brent M.R."/>
            <person name="Brooks A.N."/>
            <person name="Brown R.H."/>
            <person name="Butlin R.K."/>
            <person name="Caggese C."/>
            <person name="Calvi B.R."/>
            <person name="Bernardo de Carvalho A."/>
            <person name="Caspi A."/>
            <person name="Castrezana S."/>
            <person name="Celniker S.E."/>
            <person name="Chang J.L."/>
            <person name="Chapple C."/>
            <person name="Chatterji S."/>
            <person name="Chinwalla A."/>
            <person name="Civetta A."/>
            <person name="Clifton S.W."/>
            <person name="Comeron J.M."/>
            <person name="Costello J.C."/>
            <person name="Coyne J.A."/>
            <person name="Daub J."/>
            <person name="David R.G."/>
            <person name="Delcher A.L."/>
            <person name="Delehaunty K."/>
            <person name="Do C.B."/>
            <person name="Ebling H."/>
            <person name="Edwards K."/>
            <person name="Eickbush T."/>
            <person name="Evans J.D."/>
            <person name="Filipski A."/>
            <person name="Findeiss S."/>
            <person name="Freyhult E."/>
            <person name="Fulton L."/>
            <person name="Fulton R."/>
            <person name="Garcia A.C."/>
            <person name="Gardiner A."/>
            <person name="Garfield D.A."/>
            <person name="Garvin B.E."/>
            <person name="Gibson G."/>
            <person name="Gilbert D."/>
            <person name="Gnerre S."/>
            <person name="Godfrey J."/>
            <person name="Good R."/>
            <person name="Gotea V."/>
            <person name="Gravely B."/>
            <person name="Greenberg A.J."/>
            <person name="Griffiths-Jones S."/>
            <person name="Gross S."/>
            <person name="Guigo R."/>
            <person name="Gustafson E.A."/>
            <person name="Haerty W."/>
            <person name="Hahn M.W."/>
            <person name="Halligan D.L."/>
            <person name="Halpern A.L."/>
            <person name="Halter G.M."/>
            <person name="Han M.V."/>
            <person name="Heger A."/>
            <person name="Hillier L."/>
            <person name="Hinrichs A.S."/>
            <person name="Holmes I."/>
            <person name="Hoskins R.A."/>
            <person name="Hubisz M.J."/>
            <person name="Hultmark D."/>
            <person name="Huntley M.A."/>
            <person name="Jaffe D.B."/>
            <person name="Jagadeeshan S."/>
            <person name="Jeck W.R."/>
            <person name="Johnson J."/>
            <person name="Jones C.D."/>
            <person name="Jordan W.C."/>
            <person name="Karpen G.H."/>
            <person name="Kataoka E."/>
            <person name="Keightley P.D."/>
            <person name="Kheradpour P."/>
            <person name="Kirkness E.F."/>
            <person name="Koerich L.B."/>
            <person name="Kristiansen K."/>
            <person name="Kudrna D."/>
            <person name="Kulathinal R.J."/>
            <person name="Kumar S."/>
            <person name="Kwok R."/>
            <person name="Lander E."/>
            <person name="Langley C.H."/>
            <person name="Lapoint R."/>
            <person name="Lazzaro B.P."/>
            <person name="Lee S.J."/>
            <person name="Levesque L."/>
            <person name="Li R."/>
            <person name="Lin C.F."/>
            <person name="Lin M.F."/>
            <person name="Lindblad-Toh K."/>
            <person name="Llopart A."/>
            <person name="Long M."/>
            <person name="Low L."/>
            <person name="Lozovsky E."/>
            <person name="Lu J."/>
            <person name="Luo M."/>
            <person name="Machado C.A."/>
            <person name="Makalowski W."/>
            <person name="Marzo M."/>
            <person name="Matsuda M."/>
            <person name="Matzkin L."/>
            <person name="McAllister B."/>
            <person name="McBride C.S."/>
            <person name="McKernan B."/>
            <person name="McKernan K."/>
            <person name="Mendez-Lago M."/>
            <person name="Minx P."/>
            <person name="Mollenhauer M.U."/>
            <person name="Montooth K."/>
            <person name="Mount S.M."/>
            <person name="Mu X."/>
            <person name="Myers E."/>
            <person name="Negre B."/>
            <person name="Newfeld S."/>
            <person name="Nielsen R."/>
            <person name="Noor M.A."/>
            <person name="O'Grady P."/>
            <person name="Pachter L."/>
            <person name="Papaceit M."/>
            <person name="Parisi M.J."/>
            <person name="Parisi M."/>
            <person name="Parts L."/>
            <person name="Pedersen J.S."/>
            <person name="Pesole G."/>
            <person name="Phillippy A.M."/>
            <person name="Ponting C.P."/>
            <person name="Pop M."/>
            <person name="Porcelli D."/>
            <person name="Powell J.R."/>
            <person name="Prohaska S."/>
            <person name="Pruitt K."/>
            <person name="Puig M."/>
            <person name="Quesneville H."/>
            <person name="Ram K.R."/>
            <person name="Rand D."/>
            <person name="Rasmussen M.D."/>
            <person name="Reed L.K."/>
            <person name="Reenan R."/>
            <person name="Reily A."/>
            <person name="Remington K.A."/>
            <person name="Rieger T.T."/>
            <person name="Ritchie M.G."/>
            <person name="Robin C."/>
            <person name="Rogers Y.H."/>
            <person name="Rohde C."/>
            <person name="Rozas J."/>
            <person name="Rubenfield M.J."/>
            <person name="Ruiz A."/>
            <person name="Russo S."/>
            <person name="Salzberg S.L."/>
            <person name="Sanchez-Gracia A."/>
            <person name="Saranga D.J."/>
            <person name="Sato H."/>
            <person name="Schaeffer S.W."/>
            <person name="Schatz M.C."/>
            <person name="Schlenke T."/>
            <person name="Schwartz R."/>
            <person name="Segarra C."/>
            <person name="Singh R.S."/>
            <person name="Sirot L."/>
            <person name="Sirota M."/>
            <person name="Sisneros N.B."/>
            <person name="Smith C.D."/>
            <person name="Smith T.F."/>
            <person name="Spieth J."/>
            <person name="Stage D.E."/>
            <person name="Stark A."/>
            <person name="Stephan W."/>
            <person name="Strausberg R.L."/>
            <person name="Strempel S."/>
            <person name="Sturgill D."/>
            <person name="Sutton G."/>
            <person name="Sutton G.G."/>
            <person name="Tao W."/>
            <person name="Teichmann S."/>
            <person name="Tobari Y.N."/>
            <person name="Tomimura Y."/>
            <person name="Tsolas J.M."/>
            <person name="Valente V.L."/>
            <person name="Venter E."/>
            <person name="Venter J.C."/>
            <person name="Vicario S."/>
            <person name="Vieira F.G."/>
            <person name="Vilella A.J."/>
            <person name="Villasante A."/>
            <person name="Walenz B."/>
            <person name="Wang J."/>
            <person name="Wasserman M."/>
            <person name="Watts T."/>
            <person name="Wilson D."/>
            <person name="Wilson R.K."/>
            <person name="Wing R.A."/>
            <person name="Wolfner M.F."/>
            <person name="Wong A."/>
            <person name="Wong G.K."/>
            <person name="Wu C.I."/>
            <person name="Wu G."/>
            <person name="Yamamoto D."/>
            <person name="Yang H.P."/>
            <person name="Yang S.P."/>
            <person name="Yorke J.A."/>
            <person name="Yoshida K."/>
            <person name="Zdobnov E."/>
            <person name="Zhang P."/>
            <person name="Zhang Y."/>
            <person name="Zimin A.V."/>
            <person name="Baldwin J."/>
            <person name="Abdouelleil A."/>
            <person name="Abdulkadir J."/>
            <person name="Abebe A."/>
            <person name="Abera B."/>
            <person name="Abreu J."/>
            <person name="Acer S.C."/>
            <person name="Aftuck L."/>
            <person name="Alexander A."/>
            <person name="An P."/>
            <person name="Anderson E."/>
            <person name="Anderson S."/>
            <person name="Arachi H."/>
            <person name="Azer M."/>
            <person name="Bachantsang P."/>
            <person name="Barry A."/>
            <person name="Bayul T."/>
            <person name="Berlin A."/>
            <person name="Bessette D."/>
            <person name="Bloom T."/>
            <person name="Blye J."/>
            <person name="Boguslavskiy L."/>
            <person name="Bonnet C."/>
            <person name="Boukhgalter B."/>
            <person name="Bourzgui I."/>
            <person name="Brown A."/>
            <person name="Cahill P."/>
            <person name="Channer S."/>
            <person name="Cheshatsang Y."/>
            <person name="Chuda L."/>
            <person name="Citroen M."/>
            <person name="Collymore A."/>
            <person name="Cooke P."/>
            <person name="Costello M."/>
            <person name="D'Aco K."/>
            <person name="Daza R."/>
            <person name="De Haan G."/>
            <person name="DeGray S."/>
            <person name="DeMaso C."/>
            <person name="Dhargay N."/>
            <person name="Dooley K."/>
            <person name="Dooley E."/>
            <person name="Doricent M."/>
            <person name="Dorje P."/>
            <person name="Dorjee K."/>
            <person name="Dupes A."/>
            <person name="Elong R."/>
            <person name="Falk J."/>
            <person name="Farina A."/>
            <person name="Faro S."/>
            <person name="Ferguson D."/>
            <person name="Fisher S."/>
            <person name="Foley C.D."/>
            <person name="Franke A."/>
            <person name="Friedrich D."/>
            <person name="Gadbois L."/>
            <person name="Gearin G."/>
            <person name="Gearin C.R."/>
            <person name="Giannoukos G."/>
            <person name="Goode T."/>
            <person name="Graham J."/>
            <person name="Grandbois E."/>
            <person name="Grewal S."/>
            <person name="Gyaltsen K."/>
            <person name="Hafez N."/>
            <person name="Hagos B."/>
            <person name="Hall J."/>
            <person name="Henson C."/>
            <person name="Hollinger A."/>
            <person name="Honan T."/>
            <person name="Huard M.D."/>
            <person name="Hughes L."/>
            <person name="Hurhula B."/>
            <person name="Husby M.E."/>
            <person name="Kamat A."/>
            <person name="Kanga B."/>
            <person name="Kashin S."/>
            <person name="Khazanovich D."/>
            <person name="Kisner P."/>
            <person name="Lance K."/>
            <person name="Lara M."/>
            <person name="Lee W."/>
            <person name="Lennon N."/>
            <person name="Letendre F."/>
            <person name="LeVine R."/>
            <person name="Lipovsky A."/>
            <person name="Liu X."/>
            <person name="Liu J."/>
            <person name="Liu S."/>
            <person name="Lokyitsang T."/>
            <person name="Lokyitsang Y."/>
            <person name="Lubonja R."/>
            <person name="Lui A."/>
            <person name="MacDonald P."/>
            <person name="Magnisalis V."/>
            <person name="Maru K."/>
            <person name="Matthews C."/>
            <person name="McCusker W."/>
            <person name="McDonough S."/>
            <person name="Mehta T."/>
            <person name="Meldrim J."/>
            <person name="Meneus L."/>
            <person name="Mihai O."/>
            <person name="Mihalev A."/>
            <person name="Mihova T."/>
            <person name="Mittelman R."/>
            <person name="Mlenga V."/>
            <person name="Montmayeur A."/>
            <person name="Mulrain L."/>
            <person name="Navidi A."/>
            <person name="Naylor J."/>
            <person name="Negash T."/>
            <person name="Nguyen T."/>
            <person name="Nguyen N."/>
            <person name="Nicol R."/>
            <person name="Norbu C."/>
            <person name="Norbu N."/>
            <person name="Novod N."/>
            <person name="O'Neill B."/>
            <person name="Osman S."/>
            <person name="Markiewicz E."/>
            <person name="Oyono O.L."/>
            <person name="Patti C."/>
            <person name="Phunkhang P."/>
            <person name="Pierre F."/>
            <person name="Priest M."/>
            <person name="Raghuraman S."/>
            <person name="Rege F."/>
            <person name="Reyes R."/>
            <person name="Rise C."/>
            <person name="Rogov P."/>
            <person name="Ross K."/>
            <person name="Ryan E."/>
            <person name="Settipalli S."/>
            <person name="Shea T."/>
            <person name="Sherpa N."/>
            <person name="Shi L."/>
            <person name="Shih D."/>
            <person name="Sparrow T."/>
            <person name="Spaulding J."/>
            <person name="Stalker J."/>
            <person name="Stange-Thomann N."/>
            <person name="Stavropoulos S."/>
            <person name="Stone C."/>
            <person name="Strader C."/>
            <person name="Tesfaye S."/>
            <person name="Thomson T."/>
            <person name="Thoulutsang Y."/>
            <person name="Thoulutsang D."/>
            <person name="Topham K."/>
            <person name="Topping I."/>
            <person name="Tsamla T."/>
            <person name="Vassiliev H."/>
            <person name="Vo A."/>
            <person name="Wangchuk T."/>
            <person name="Wangdi T."/>
            <person name="Weiand M."/>
            <person name="Wilkinson J."/>
            <person name="Wilson A."/>
            <person name="Yadav S."/>
            <person name="Young G."/>
            <person name="Yu Q."/>
            <person name="Zembek L."/>
            <person name="Zhong D."/>
            <person name="Zimmer A."/>
            <person name="Zwirko Z."/>
            <person name="Jaffe D.B."/>
            <person name="Alvarez P."/>
            <person name="Brockman W."/>
            <person name="Butler J."/>
            <person name="Chin C."/>
            <person name="Gnerre S."/>
            <person name="Grabherr M."/>
            <person name="Kleber M."/>
            <person name="Mauceli E."/>
            <person name="MacCallum I."/>
        </authorList>
    </citation>
    <scope>NUCLEOTIDE SEQUENCE [LARGE SCALE GENOMIC DNA]</scope>
    <source>
        <strain evidence="3">TSC#14024-0371.13</strain>
        <strain evidence="4">Tucson 14024-0371.13</strain>
    </source>
</reference>
<dbReference type="EMBL" id="CH902618">
    <property type="protein sequence ID" value="KPU78909.1"/>
    <property type="molecule type" value="Genomic_DNA"/>
</dbReference>
<gene>
    <name evidence="3" type="primary">Dana\GF26446</name>
    <name evidence="3" type="ORF">GF26446</name>
</gene>
<sequence>MPLANKLVRNKCCCCISLTSGCIIVSFYTLFFGFLNAGILVDDVLYRESGKTDPWSKWFNICHVGLNILAALILLLSIVTKYVNFVFVWMAMFILHMIAYYVAFHAMINVRMPFFNSAITGSIYVICMCLTLGIDFFCLYTVYCYYFVTTHPDDFRPRCVDK</sequence>
<keyword evidence="1" id="KW-0812">Transmembrane</keyword>
<feature type="transmembrane region" description="Helical" evidence="1">
    <location>
        <begin position="123"/>
        <end position="148"/>
    </location>
</feature>
<dbReference type="AlphaFoldDB" id="A0A0P8YIU3"/>
<feature type="transmembrane region" description="Helical" evidence="1">
    <location>
        <begin position="55"/>
        <end position="75"/>
    </location>
</feature>
<evidence type="ECO:0000313" key="3">
    <source>
        <dbReference type="EMBL" id="KPU78909.1"/>
    </source>
</evidence>
<feature type="transmembrane region" description="Helical" evidence="1">
    <location>
        <begin position="82"/>
        <end position="103"/>
    </location>
</feature>
<protein>
    <submittedName>
        <fullName evidence="2">Uncharacterized protein, isoform A</fullName>
    </submittedName>
    <submittedName>
        <fullName evidence="3">Uncharacterized protein, isoform B</fullName>
    </submittedName>
</protein>
<organism evidence="3 4">
    <name type="scientific">Drosophila ananassae</name>
    <name type="common">Fruit fly</name>
    <dbReference type="NCBI Taxonomy" id="7217"/>
    <lineage>
        <taxon>Eukaryota</taxon>
        <taxon>Metazoa</taxon>
        <taxon>Ecdysozoa</taxon>
        <taxon>Arthropoda</taxon>
        <taxon>Hexapoda</taxon>
        <taxon>Insecta</taxon>
        <taxon>Pterygota</taxon>
        <taxon>Neoptera</taxon>
        <taxon>Endopterygota</taxon>
        <taxon>Diptera</taxon>
        <taxon>Brachycera</taxon>
        <taxon>Muscomorpha</taxon>
        <taxon>Ephydroidea</taxon>
        <taxon>Drosophilidae</taxon>
        <taxon>Drosophila</taxon>
        <taxon>Sophophora</taxon>
    </lineage>
</organism>